<feature type="transmembrane region" description="Helical" evidence="8">
    <location>
        <begin position="74"/>
        <end position="91"/>
    </location>
</feature>
<feature type="transmembrane region" description="Helical" evidence="8">
    <location>
        <begin position="468"/>
        <end position="491"/>
    </location>
</feature>
<comment type="similarity">
    <text evidence="7">Belongs to the major facilitator superfamily. Proton-dependent oligopeptide transporter (POT/PTR) (TC 2.A.17) family.</text>
</comment>
<feature type="transmembrane region" description="Helical" evidence="8">
    <location>
        <begin position="371"/>
        <end position="389"/>
    </location>
</feature>
<dbReference type="NCBIfam" id="TIGR00924">
    <property type="entry name" value="yjdL_sub1_fam"/>
    <property type="match status" value="1"/>
</dbReference>
<feature type="transmembrane region" description="Helical" evidence="8">
    <location>
        <begin position="36"/>
        <end position="54"/>
    </location>
</feature>
<comment type="caution">
    <text evidence="9">The sequence shown here is derived from an EMBL/GenBank/DDBJ whole genome shotgun (WGS) entry which is preliminary data.</text>
</comment>
<dbReference type="Gene3D" id="1.20.1250.20">
    <property type="entry name" value="MFS general substrate transporter like domains"/>
    <property type="match status" value="1"/>
</dbReference>
<accession>A0ABV8N312</accession>
<dbReference type="SUPFAM" id="SSF103473">
    <property type="entry name" value="MFS general substrate transporter"/>
    <property type="match status" value="2"/>
</dbReference>
<sequence>MSHATTTNEPDGPAPEDDHAFFGQPRGLMTLSGLEVWERFSFLGMQAILVLFFADSVANDGLGMDPGTAASVSAAYGTLVYLVSVAGGWLADRILGSYRAVLYGGVLIACGHYAMAVPTATMTWVGLGLISAGTGLLKPNVASMVGKLYRTEDERRDAGFALYYMGINIGAFAGPLITGWLGDHAGWHWGFSAAAFGMTLGLIQYVAGRRHLAGRKRAAEYALAPGPMRRAVLLIVGGVVVVAVVATALALAGLLTMDRFVDVLTLVSVIAPVVYFVVMFRSPRVTTEERGRLRPYVVLFLASVVFNFILFQAYSTMMLLASTNARTEIFGFHFPASWYASALGAFEVALAPVVAAVWARMGTRQPHASNKIAIGVILGGLSFLLMVLPTSGHADGTYRMAAWWIVGSYLLLGLGDILLETSGMSATTKLAPKAFASQTMALWFLSLALANGIQAQIVKLYGEVSNPAYFGVNGAVAVLAGVAVIAAAPWLKRTMHPVH</sequence>
<feature type="transmembrane region" description="Helical" evidence="8">
    <location>
        <begin position="187"/>
        <end position="207"/>
    </location>
</feature>
<evidence type="ECO:0000256" key="3">
    <source>
        <dbReference type="ARBA" id="ARBA00022475"/>
    </source>
</evidence>
<evidence type="ECO:0000256" key="7">
    <source>
        <dbReference type="RuleBase" id="RU003755"/>
    </source>
</evidence>
<feature type="transmembrane region" description="Helical" evidence="8">
    <location>
        <begin position="98"/>
        <end position="115"/>
    </location>
</feature>
<dbReference type="EMBL" id="JBHSCF010000027">
    <property type="protein sequence ID" value="MFC4187677.1"/>
    <property type="molecule type" value="Genomic_DNA"/>
</dbReference>
<keyword evidence="6 8" id="KW-0472">Membrane</keyword>
<protein>
    <submittedName>
        <fullName evidence="9">Peptide MFS transporter</fullName>
    </submittedName>
</protein>
<name>A0ABV8N312_9ACTN</name>
<feature type="transmembrane region" description="Helical" evidence="8">
    <location>
        <begin position="338"/>
        <end position="359"/>
    </location>
</feature>
<proteinExistence type="inferred from homology"/>
<dbReference type="InterPro" id="IPR050171">
    <property type="entry name" value="MFS_Transporters"/>
</dbReference>
<evidence type="ECO:0000256" key="8">
    <source>
        <dbReference type="SAM" id="Phobius"/>
    </source>
</evidence>
<feature type="transmembrane region" description="Helical" evidence="8">
    <location>
        <begin position="293"/>
        <end position="314"/>
    </location>
</feature>
<feature type="transmembrane region" description="Helical" evidence="8">
    <location>
        <begin position="440"/>
        <end position="462"/>
    </location>
</feature>
<evidence type="ECO:0000313" key="10">
    <source>
        <dbReference type="Proteomes" id="UP001595871"/>
    </source>
</evidence>
<reference evidence="10" key="1">
    <citation type="journal article" date="2019" name="Int. J. Syst. Evol. Microbiol.">
        <title>The Global Catalogue of Microorganisms (GCM) 10K type strain sequencing project: providing services to taxonomists for standard genome sequencing and annotation.</title>
        <authorList>
            <consortium name="The Broad Institute Genomics Platform"/>
            <consortium name="The Broad Institute Genome Sequencing Center for Infectious Disease"/>
            <person name="Wu L."/>
            <person name="Ma J."/>
        </authorList>
    </citation>
    <scope>NUCLEOTIDE SEQUENCE [LARGE SCALE GENOMIC DNA]</scope>
    <source>
        <strain evidence="10">CCM 3243</strain>
    </source>
</reference>
<evidence type="ECO:0000256" key="1">
    <source>
        <dbReference type="ARBA" id="ARBA00004651"/>
    </source>
</evidence>
<evidence type="ECO:0000256" key="2">
    <source>
        <dbReference type="ARBA" id="ARBA00022448"/>
    </source>
</evidence>
<feature type="transmembrane region" description="Helical" evidence="8">
    <location>
        <begin position="231"/>
        <end position="257"/>
    </location>
</feature>
<keyword evidence="10" id="KW-1185">Reference proteome</keyword>
<dbReference type="PROSITE" id="PS01023">
    <property type="entry name" value="PTR2_2"/>
    <property type="match status" value="1"/>
</dbReference>
<keyword evidence="3" id="KW-1003">Cell membrane</keyword>
<dbReference type="PANTHER" id="PTHR23517:SF15">
    <property type="entry name" value="PROTON-DEPENDENT OLIGOPEPTIDE FAMILY TRANSPORT PROTEIN"/>
    <property type="match status" value="1"/>
</dbReference>
<feature type="transmembrane region" description="Helical" evidence="8">
    <location>
        <begin position="160"/>
        <end position="181"/>
    </location>
</feature>
<dbReference type="CDD" id="cd17346">
    <property type="entry name" value="MFS_DtpA_like"/>
    <property type="match status" value="1"/>
</dbReference>
<dbReference type="InterPro" id="IPR018456">
    <property type="entry name" value="PTR2_symporter_CS"/>
</dbReference>
<dbReference type="Proteomes" id="UP001595871">
    <property type="component" value="Unassembled WGS sequence"/>
</dbReference>
<dbReference type="RefSeq" id="WP_200693262.1">
    <property type="nucleotide sequence ID" value="NZ_BAAAYA010000012.1"/>
</dbReference>
<feature type="transmembrane region" description="Helical" evidence="8">
    <location>
        <begin position="401"/>
        <end position="419"/>
    </location>
</feature>
<dbReference type="Pfam" id="PF00854">
    <property type="entry name" value="PTR2"/>
    <property type="match status" value="1"/>
</dbReference>
<dbReference type="PROSITE" id="PS01022">
    <property type="entry name" value="PTR2_1"/>
    <property type="match status" value="1"/>
</dbReference>
<comment type="subcellular location">
    <subcellularLocation>
        <location evidence="1">Cell membrane</location>
        <topology evidence="1">Multi-pass membrane protein</topology>
    </subcellularLocation>
    <subcellularLocation>
        <location evidence="7">Membrane</location>
        <topology evidence="7">Multi-pass membrane protein</topology>
    </subcellularLocation>
</comment>
<evidence type="ECO:0000256" key="6">
    <source>
        <dbReference type="ARBA" id="ARBA00023136"/>
    </source>
</evidence>
<evidence type="ECO:0000256" key="5">
    <source>
        <dbReference type="ARBA" id="ARBA00022989"/>
    </source>
</evidence>
<evidence type="ECO:0000313" key="9">
    <source>
        <dbReference type="EMBL" id="MFC4187677.1"/>
    </source>
</evidence>
<keyword evidence="2 7" id="KW-0813">Transport</keyword>
<organism evidence="9 10">
    <name type="scientific">Streptomyces flavovirens</name>
    <dbReference type="NCBI Taxonomy" id="52258"/>
    <lineage>
        <taxon>Bacteria</taxon>
        <taxon>Bacillati</taxon>
        <taxon>Actinomycetota</taxon>
        <taxon>Actinomycetes</taxon>
        <taxon>Kitasatosporales</taxon>
        <taxon>Streptomycetaceae</taxon>
        <taxon>Streptomyces</taxon>
    </lineage>
</organism>
<keyword evidence="5 8" id="KW-1133">Transmembrane helix</keyword>
<feature type="transmembrane region" description="Helical" evidence="8">
    <location>
        <begin position="263"/>
        <end position="281"/>
    </location>
</feature>
<dbReference type="InterPro" id="IPR036259">
    <property type="entry name" value="MFS_trans_sf"/>
</dbReference>
<dbReference type="InterPro" id="IPR005279">
    <property type="entry name" value="Dipep/tripep_permease"/>
</dbReference>
<evidence type="ECO:0000256" key="4">
    <source>
        <dbReference type="ARBA" id="ARBA00022692"/>
    </source>
</evidence>
<dbReference type="PANTHER" id="PTHR23517">
    <property type="entry name" value="RESISTANCE PROTEIN MDTM, PUTATIVE-RELATED-RELATED"/>
    <property type="match status" value="1"/>
</dbReference>
<gene>
    <name evidence="9" type="ORF">ACFO3R_15045</name>
</gene>
<feature type="transmembrane region" description="Helical" evidence="8">
    <location>
        <begin position="121"/>
        <end position="139"/>
    </location>
</feature>
<keyword evidence="4 7" id="KW-0812">Transmembrane</keyword>
<dbReference type="InterPro" id="IPR000109">
    <property type="entry name" value="POT_fam"/>
</dbReference>